<evidence type="ECO:0000259" key="17">
    <source>
        <dbReference type="PROSITE" id="PS50967"/>
    </source>
</evidence>
<dbReference type="InterPro" id="IPR001650">
    <property type="entry name" value="Helicase_C-like"/>
</dbReference>
<keyword evidence="8 20" id="KW-0347">Helicase</keyword>
<keyword evidence="13" id="KW-0234">DNA repair</keyword>
<dbReference type="InterPro" id="IPR036388">
    <property type="entry name" value="WH-like_DNA-bd_sf"/>
</dbReference>
<feature type="domain" description="HRDC" evidence="17">
    <location>
        <begin position="519"/>
        <end position="599"/>
    </location>
</feature>
<dbReference type="RefSeq" id="WP_279964013.1">
    <property type="nucleotide sequence ID" value="NZ_CP122537.1"/>
</dbReference>
<evidence type="ECO:0000256" key="10">
    <source>
        <dbReference type="ARBA" id="ARBA00022840"/>
    </source>
</evidence>
<name>A0ABY8L7U2_9RHOB</name>
<keyword evidence="11" id="KW-0238">DNA-binding</keyword>
<dbReference type="GO" id="GO:0016787">
    <property type="term" value="F:hydrolase activity"/>
    <property type="evidence" value="ECO:0007669"/>
    <property type="project" value="UniProtKB-KW"/>
</dbReference>
<evidence type="ECO:0000259" key="18">
    <source>
        <dbReference type="PROSITE" id="PS51192"/>
    </source>
</evidence>
<evidence type="ECO:0000256" key="6">
    <source>
        <dbReference type="ARBA" id="ARBA00022763"/>
    </source>
</evidence>
<gene>
    <name evidence="20" type="primary">recQ</name>
    <name evidence="20" type="ORF">P8627_10295</name>
</gene>
<evidence type="ECO:0000256" key="2">
    <source>
        <dbReference type="ARBA" id="ARBA00001947"/>
    </source>
</evidence>
<dbReference type="Gene3D" id="1.10.10.10">
    <property type="entry name" value="Winged helix-like DNA-binding domain superfamily/Winged helix DNA-binding domain"/>
    <property type="match status" value="1"/>
</dbReference>
<evidence type="ECO:0000256" key="5">
    <source>
        <dbReference type="ARBA" id="ARBA00022741"/>
    </source>
</evidence>
<dbReference type="Gene3D" id="3.40.50.300">
    <property type="entry name" value="P-loop containing nucleotide triphosphate hydrolases"/>
    <property type="match status" value="2"/>
</dbReference>
<dbReference type="CDD" id="cd17920">
    <property type="entry name" value="DEXHc_RecQ"/>
    <property type="match status" value="1"/>
</dbReference>
<keyword evidence="6" id="KW-0227">DNA damage</keyword>
<evidence type="ECO:0000256" key="12">
    <source>
        <dbReference type="ARBA" id="ARBA00023172"/>
    </source>
</evidence>
<evidence type="ECO:0000313" key="21">
    <source>
        <dbReference type="Proteomes" id="UP001243420"/>
    </source>
</evidence>
<comment type="cofactor">
    <cofactor evidence="2">
        <name>Zn(2+)</name>
        <dbReference type="ChEBI" id="CHEBI:29105"/>
    </cofactor>
</comment>
<dbReference type="NCBIfam" id="TIGR00614">
    <property type="entry name" value="recQ_fam"/>
    <property type="match status" value="1"/>
</dbReference>
<dbReference type="PROSITE" id="PS51194">
    <property type="entry name" value="HELICASE_CTER"/>
    <property type="match status" value="1"/>
</dbReference>
<dbReference type="PROSITE" id="PS50967">
    <property type="entry name" value="HRDC"/>
    <property type="match status" value="1"/>
</dbReference>
<dbReference type="InterPro" id="IPR010997">
    <property type="entry name" value="HRDC-like_sf"/>
</dbReference>
<dbReference type="NCBIfam" id="TIGR01389">
    <property type="entry name" value="recQ"/>
    <property type="match status" value="1"/>
</dbReference>
<dbReference type="SMART" id="SM00487">
    <property type="entry name" value="DEXDc"/>
    <property type="match status" value="1"/>
</dbReference>
<dbReference type="Pfam" id="PF16124">
    <property type="entry name" value="RecQ_Zn_bind"/>
    <property type="match status" value="1"/>
</dbReference>
<evidence type="ECO:0000256" key="4">
    <source>
        <dbReference type="ARBA" id="ARBA00022723"/>
    </source>
</evidence>
<dbReference type="SMART" id="SM00490">
    <property type="entry name" value="HELICc"/>
    <property type="match status" value="1"/>
</dbReference>
<dbReference type="EMBL" id="CP122537">
    <property type="protein sequence ID" value="WGH77438.1"/>
    <property type="molecule type" value="Genomic_DNA"/>
</dbReference>
<dbReference type="InterPro" id="IPR002121">
    <property type="entry name" value="HRDC_dom"/>
</dbReference>
<sequence>MTAPKDLMRSVFGFDAFRPGQAEIVDAVCAGRDVLAIMPTGGGKSLCFQLPALCREGLTVVISPLIALMRDQVRALTAAGVAAGALTSGNTEEETEAVWQAIDDGSLKLLYIAPERLASTGTERMLKRANCSLIAVDEAHCVSQWGHDFRPDYLRIGALRKVLGVPLAAFTATADAETRAEIAARLFDGAPEIFLHGFDRPNLALAFQPKNQPRRQILSFAAARKGQSGIVYCGTRAKTETLARALGEEGHTACAYHGGMEAETRREVEGRFSREDGLIVVATVAFGMGVDKPDIRWVAHADLPKSIESYYQEIGRAGRDGAPADTLTLFGADDIRFRRQQIDEGLAPPEMKGADHGRLNALLGLAEAQLCRRVTLLAYFGETTQPCGNCDLCAAPPELFDATTEVRKALSAMLRTEERFGTGHLIDVLMGAETDKTRRFGHDALPTFGVGKELPRPQWQAVFRQMMGLDLVRPDAERHGALRMTEAARPILRGEASVTLRRDTIQRAERRPAVKQLVSEEDAPLLSALKAKRRALAERQGVPAYVVFNDRTLIEMAETRPDSLDAMARVSGVGATKLERYGAEFLEVITGDAPAPAHPARRKLAGRGEGAIFDRLLSVQAELARGEDGTDKPMSCSSSQLAKVAKCPADPDAVARVLGERHAERFGDAFLDVLREA</sequence>
<organism evidence="20 21">
    <name type="scientific">Jannaschia ovalis</name>
    <dbReference type="NCBI Taxonomy" id="3038773"/>
    <lineage>
        <taxon>Bacteria</taxon>
        <taxon>Pseudomonadati</taxon>
        <taxon>Pseudomonadota</taxon>
        <taxon>Alphaproteobacteria</taxon>
        <taxon>Rhodobacterales</taxon>
        <taxon>Roseobacteraceae</taxon>
        <taxon>Jannaschia</taxon>
    </lineage>
</organism>
<dbReference type="PANTHER" id="PTHR13710">
    <property type="entry name" value="DNA HELICASE RECQ FAMILY MEMBER"/>
    <property type="match status" value="1"/>
</dbReference>
<dbReference type="SMART" id="SM00341">
    <property type="entry name" value="HRDC"/>
    <property type="match status" value="1"/>
</dbReference>
<dbReference type="Pfam" id="PF00270">
    <property type="entry name" value="DEAD"/>
    <property type="match status" value="1"/>
</dbReference>
<evidence type="ECO:0000256" key="16">
    <source>
        <dbReference type="NCBIfam" id="TIGR01389"/>
    </source>
</evidence>
<keyword evidence="21" id="KW-1185">Reference proteome</keyword>
<evidence type="ECO:0000256" key="15">
    <source>
        <dbReference type="ARBA" id="ARBA00034617"/>
    </source>
</evidence>
<dbReference type="EC" id="5.6.2.4" evidence="16"/>
<proteinExistence type="inferred from homology"/>
<dbReference type="Pfam" id="PF09382">
    <property type="entry name" value="RQC"/>
    <property type="match status" value="1"/>
</dbReference>
<comment type="similarity">
    <text evidence="3">Belongs to the helicase family. RecQ subfamily.</text>
</comment>
<feature type="domain" description="Helicase ATP-binding" evidence="18">
    <location>
        <begin position="25"/>
        <end position="192"/>
    </location>
</feature>
<evidence type="ECO:0000256" key="3">
    <source>
        <dbReference type="ARBA" id="ARBA00005446"/>
    </source>
</evidence>
<dbReference type="Proteomes" id="UP001243420">
    <property type="component" value="Chromosome"/>
</dbReference>
<dbReference type="SUPFAM" id="SSF47819">
    <property type="entry name" value="HRDC-like"/>
    <property type="match status" value="1"/>
</dbReference>
<evidence type="ECO:0000256" key="13">
    <source>
        <dbReference type="ARBA" id="ARBA00023204"/>
    </source>
</evidence>
<protein>
    <recommendedName>
        <fullName evidence="16">DNA helicase RecQ</fullName>
        <ecNumber evidence="16">5.6.2.4</ecNumber>
    </recommendedName>
</protein>
<dbReference type="InterPro" id="IPR036390">
    <property type="entry name" value="WH_DNA-bd_sf"/>
</dbReference>
<dbReference type="Pfam" id="PF00570">
    <property type="entry name" value="HRDC"/>
    <property type="match status" value="1"/>
</dbReference>
<evidence type="ECO:0000259" key="19">
    <source>
        <dbReference type="PROSITE" id="PS51194"/>
    </source>
</evidence>
<evidence type="ECO:0000256" key="11">
    <source>
        <dbReference type="ARBA" id="ARBA00023125"/>
    </source>
</evidence>
<dbReference type="SMART" id="SM00956">
    <property type="entry name" value="RQC"/>
    <property type="match status" value="1"/>
</dbReference>
<dbReference type="InterPro" id="IPR011545">
    <property type="entry name" value="DEAD/DEAH_box_helicase_dom"/>
</dbReference>
<comment type="cofactor">
    <cofactor evidence="1">
        <name>Mg(2+)</name>
        <dbReference type="ChEBI" id="CHEBI:18420"/>
    </cofactor>
</comment>
<dbReference type="InterPro" id="IPR014001">
    <property type="entry name" value="Helicase_ATP-bd"/>
</dbReference>
<dbReference type="InterPro" id="IPR044876">
    <property type="entry name" value="HRDC_dom_sf"/>
</dbReference>
<keyword evidence="7 20" id="KW-0378">Hydrolase</keyword>
<dbReference type="SUPFAM" id="SSF52540">
    <property type="entry name" value="P-loop containing nucleoside triphosphate hydrolases"/>
    <property type="match status" value="1"/>
</dbReference>
<dbReference type="InterPro" id="IPR018982">
    <property type="entry name" value="RQC_domain"/>
</dbReference>
<dbReference type="PROSITE" id="PS51192">
    <property type="entry name" value="HELICASE_ATP_BIND_1"/>
    <property type="match status" value="1"/>
</dbReference>
<keyword evidence="14" id="KW-0413">Isomerase</keyword>
<dbReference type="InterPro" id="IPR004589">
    <property type="entry name" value="DNA_helicase_ATP-dep_RecQ"/>
</dbReference>
<dbReference type="InterPro" id="IPR027417">
    <property type="entry name" value="P-loop_NTPase"/>
</dbReference>
<dbReference type="GO" id="GO:0003678">
    <property type="term" value="F:DNA helicase activity"/>
    <property type="evidence" value="ECO:0007669"/>
    <property type="project" value="UniProtKB-EC"/>
</dbReference>
<keyword evidence="12" id="KW-0233">DNA recombination</keyword>
<dbReference type="PANTHER" id="PTHR13710:SF105">
    <property type="entry name" value="ATP-DEPENDENT DNA HELICASE Q1"/>
    <property type="match status" value="1"/>
</dbReference>
<keyword evidence="4" id="KW-0479">Metal-binding</keyword>
<keyword evidence="10" id="KW-0067">ATP-binding</keyword>
<evidence type="ECO:0000256" key="7">
    <source>
        <dbReference type="ARBA" id="ARBA00022801"/>
    </source>
</evidence>
<accession>A0ABY8L7U2</accession>
<evidence type="ECO:0000256" key="9">
    <source>
        <dbReference type="ARBA" id="ARBA00022833"/>
    </source>
</evidence>
<dbReference type="Pfam" id="PF00271">
    <property type="entry name" value="Helicase_C"/>
    <property type="match status" value="1"/>
</dbReference>
<keyword evidence="5" id="KW-0547">Nucleotide-binding</keyword>
<feature type="domain" description="Helicase C-terminal" evidence="19">
    <location>
        <begin position="213"/>
        <end position="363"/>
    </location>
</feature>
<dbReference type="SUPFAM" id="SSF46785">
    <property type="entry name" value="Winged helix' DNA-binding domain"/>
    <property type="match status" value="1"/>
</dbReference>
<evidence type="ECO:0000256" key="14">
    <source>
        <dbReference type="ARBA" id="ARBA00023235"/>
    </source>
</evidence>
<evidence type="ECO:0000313" key="20">
    <source>
        <dbReference type="EMBL" id="WGH77438.1"/>
    </source>
</evidence>
<dbReference type="CDD" id="cd18794">
    <property type="entry name" value="SF2_C_RecQ"/>
    <property type="match status" value="1"/>
</dbReference>
<keyword evidence="9" id="KW-0862">Zinc</keyword>
<evidence type="ECO:0000256" key="8">
    <source>
        <dbReference type="ARBA" id="ARBA00022806"/>
    </source>
</evidence>
<comment type="catalytic activity">
    <reaction evidence="15">
        <text>Couples ATP hydrolysis with the unwinding of duplex DNA by translocating in the 3'-5' direction.</text>
        <dbReference type="EC" id="5.6.2.4"/>
    </reaction>
</comment>
<dbReference type="InterPro" id="IPR006293">
    <property type="entry name" value="DNA_helicase_ATP-dep_RecQ_bac"/>
</dbReference>
<dbReference type="Gene3D" id="1.10.150.80">
    <property type="entry name" value="HRDC domain"/>
    <property type="match status" value="1"/>
</dbReference>
<reference evidence="20 21" key="1">
    <citation type="submission" date="2023-04" db="EMBL/GenBank/DDBJ databases">
        <title>Jannaschia ovalis sp. nov., a marine bacterium isolated from sea tidal flat.</title>
        <authorList>
            <person name="Kwon D.Y."/>
            <person name="Kim J.-J."/>
        </authorList>
    </citation>
    <scope>NUCLEOTIDE SEQUENCE [LARGE SCALE GENOMIC DNA]</scope>
    <source>
        <strain evidence="20 21">GRR-S6-38</strain>
    </source>
</reference>
<dbReference type="InterPro" id="IPR032284">
    <property type="entry name" value="RecQ_Zn-bd"/>
</dbReference>
<evidence type="ECO:0000256" key="1">
    <source>
        <dbReference type="ARBA" id="ARBA00001946"/>
    </source>
</evidence>